<reference evidence="7 8" key="1">
    <citation type="submission" date="2023-09" db="EMBL/GenBank/DDBJ databases">
        <authorList>
            <person name="Golyshina O.V."/>
            <person name="Lunev E.A."/>
            <person name="Bargiela R."/>
            <person name="Gaines M.C."/>
            <person name="Daum B."/>
            <person name="Bale N.J."/>
            <person name="Koenen M."/>
            <person name="Sinninghe Damst J.S."/>
            <person name="Yakimov M."/>
            <person name="Golyshin P.N."/>
        </authorList>
    </citation>
    <scope>NUCLEOTIDE SEQUENCE [LARGE SCALE GENOMIC DNA]</scope>
    <source>
        <strain evidence="7 8">M1</strain>
    </source>
</reference>
<dbReference type="InterPro" id="IPR022689">
    <property type="entry name" value="Iron_dep_repressor"/>
</dbReference>
<dbReference type="RefSeq" id="WP_393971264.1">
    <property type="nucleotide sequence ID" value="NZ_CP133772.1"/>
</dbReference>
<dbReference type="InterPro" id="IPR036390">
    <property type="entry name" value="WH_DNA-bd_sf"/>
</dbReference>
<dbReference type="InterPro" id="IPR036388">
    <property type="entry name" value="WH-like_DNA-bd_sf"/>
</dbReference>
<dbReference type="GO" id="GO:0003677">
    <property type="term" value="F:DNA binding"/>
    <property type="evidence" value="ECO:0007669"/>
    <property type="project" value="UniProtKB-KW"/>
</dbReference>
<gene>
    <name evidence="7" type="ORF">OXIME_001532</name>
</gene>
<protein>
    <submittedName>
        <fullName evidence="7">Metal-dependent transcriptional regulator</fullName>
    </submittedName>
</protein>
<evidence type="ECO:0000313" key="8">
    <source>
        <dbReference type="Proteomes" id="UP001451606"/>
    </source>
</evidence>
<dbReference type="InterPro" id="IPR038157">
    <property type="entry name" value="FeoA_core_dom"/>
</dbReference>
<evidence type="ECO:0000256" key="1">
    <source>
        <dbReference type="ARBA" id="ARBA00007871"/>
    </source>
</evidence>
<dbReference type="AlphaFoldDB" id="A0AAX4NHN1"/>
<dbReference type="InterPro" id="IPR050536">
    <property type="entry name" value="DtxR_MntR_Metal-Reg"/>
</dbReference>
<sequence length="207" mass="23642">MTLNREDYLLVVWEFLESFDSVSEIDISRRLKISPPTAHEYIQKIMDDGMVRKIGKKIDFTPAGRKAAIRLVRTHRISEVFAYNMLEVPWEETHSSVMELEHIFKDDRAETLFRKLGSPLTCPHGNPTNPDQRMGDVPSSLVNEGTYRVQRISFEDRDLLKTLASVSILPGDSVRIFRDDNIVIQGSNGEIKLAPYNAQALRLARKA</sequence>
<dbReference type="InterPro" id="IPR036421">
    <property type="entry name" value="Fe_dep_repressor_sf"/>
</dbReference>
<dbReference type="PANTHER" id="PTHR33238:SF10">
    <property type="entry name" value="IRON-DEPENDENT REPRESSOR IDER"/>
    <property type="match status" value="1"/>
</dbReference>
<dbReference type="InterPro" id="IPR001367">
    <property type="entry name" value="Fe_dep_repressor"/>
</dbReference>
<dbReference type="InterPro" id="IPR022687">
    <property type="entry name" value="HTH_DTXR"/>
</dbReference>
<proteinExistence type="inferred from homology"/>
<dbReference type="GO" id="GO:0003700">
    <property type="term" value="F:DNA-binding transcription factor activity"/>
    <property type="evidence" value="ECO:0007669"/>
    <property type="project" value="InterPro"/>
</dbReference>
<keyword evidence="2" id="KW-0805">Transcription regulation</keyword>
<dbReference type="GO" id="GO:0045892">
    <property type="term" value="P:negative regulation of DNA-templated transcription"/>
    <property type="evidence" value="ECO:0007669"/>
    <property type="project" value="TreeGrafter"/>
</dbReference>
<keyword evidence="4" id="KW-0804">Transcription</keyword>
<evidence type="ECO:0000259" key="5">
    <source>
        <dbReference type="Pfam" id="PF01325"/>
    </source>
</evidence>
<dbReference type="SMART" id="SM00529">
    <property type="entry name" value="HTH_DTXR"/>
    <property type="match status" value="1"/>
</dbReference>
<dbReference type="SUPFAM" id="SSF47979">
    <property type="entry name" value="Iron-dependent repressor protein, dimerization domain"/>
    <property type="match status" value="1"/>
</dbReference>
<dbReference type="Pfam" id="PF01325">
    <property type="entry name" value="Fe_dep_repress"/>
    <property type="match status" value="1"/>
</dbReference>
<dbReference type="Gene3D" id="1.10.10.10">
    <property type="entry name" value="Winged helix-like DNA-binding domain superfamily/Winged helix DNA-binding domain"/>
    <property type="match status" value="1"/>
</dbReference>
<evidence type="ECO:0000256" key="4">
    <source>
        <dbReference type="ARBA" id="ARBA00023163"/>
    </source>
</evidence>
<dbReference type="GO" id="GO:0046914">
    <property type="term" value="F:transition metal ion binding"/>
    <property type="evidence" value="ECO:0007669"/>
    <property type="project" value="InterPro"/>
</dbReference>
<feature type="domain" description="HTH dtxR-type" evidence="5">
    <location>
        <begin position="4"/>
        <end position="52"/>
    </location>
</feature>
<dbReference type="KEGG" id="omr:OXIME_001532"/>
<evidence type="ECO:0000256" key="3">
    <source>
        <dbReference type="ARBA" id="ARBA00023125"/>
    </source>
</evidence>
<evidence type="ECO:0000256" key="2">
    <source>
        <dbReference type="ARBA" id="ARBA00023015"/>
    </source>
</evidence>
<dbReference type="GeneID" id="95968270"/>
<dbReference type="Gene3D" id="2.30.30.90">
    <property type="match status" value="1"/>
</dbReference>
<organism evidence="7 8">
    <name type="scientific">Oxyplasma meridianum</name>
    <dbReference type="NCBI Taxonomy" id="3073602"/>
    <lineage>
        <taxon>Archaea</taxon>
        <taxon>Methanobacteriati</taxon>
        <taxon>Thermoplasmatota</taxon>
        <taxon>Thermoplasmata</taxon>
        <taxon>Thermoplasmatales</taxon>
        <taxon>Thermoplasmataceae</taxon>
        <taxon>Oxyplasma</taxon>
    </lineage>
</organism>
<keyword evidence="3" id="KW-0238">DNA-binding</keyword>
<dbReference type="Proteomes" id="UP001451606">
    <property type="component" value="Chromosome"/>
</dbReference>
<comment type="similarity">
    <text evidence="1">Belongs to the DtxR/MntR family.</text>
</comment>
<dbReference type="EMBL" id="CP133772">
    <property type="protein sequence ID" value="WYY00941.1"/>
    <property type="molecule type" value="Genomic_DNA"/>
</dbReference>
<feature type="domain" description="Iron dependent repressor metal binding and dimerisation" evidence="6">
    <location>
        <begin position="61"/>
        <end position="127"/>
    </location>
</feature>
<name>A0AAX4NHN1_9ARCH</name>
<evidence type="ECO:0000313" key="7">
    <source>
        <dbReference type="EMBL" id="WYY00941.1"/>
    </source>
</evidence>
<dbReference type="SUPFAM" id="SSF46785">
    <property type="entry name" value="Winged helix' DNA-binding domain"/>
    <property type="match status" value="1"/>
</dbReference>
<accession>A0AAX4NHN1</accession>
<keyword evidence="8" id="KW-1185">Reference proteome</keyword>
<dbReference type="GO" id="GO:0046983">
    <property type="term" value="F:protein dimerization activity"/>
    <property type="evidence" value="ECO:0007669"/>
    <property type="project" value="InterPro"/>
</dbReference>
<dbReference type="PANTHER" id="PTHR33238">
    <property type="entry name" value="IRON (METAL) DEPENDENT REPRESSOR, DTXR FAMILY"/>
    <property type="match status" value="1"/>
</dbReference>
<evidence type="ECO:0000259" key="6">
    <source>
        <dbReference type="Pfam" id="PF02742"/>
    </source>
</evidence>
<dbReference type="Pfam" id="PF02742">
    <property type="entry name" value="Fe_dep_repr_C"/>
    <property type="match status" value="1"/>
</dbReference>